<evidence type="ECO:0000313" key="1">
    <source>
        <dbReference type="EMBL" id="KAF5712612.1"/>
    </source>
</evidence>
<protein>
    <submittedName>
        <fullName evidence="1">Uncharacterized protein</fullName>
    </submittedName>
</protein>
<gene>
    <name evidence="1" type="ORF">FMUND_8359</name>
</gene>
<dbReference type="AlphaFoldDB" id="A0A8H5YI51"/>
<reference evidence="1 2" key="1">
    <citation type="submission" date="2020-05" db="EMBL/GenBank/DDBJ databases">
        <title>Identification and distribution of gene clusters putatively required for synthesis of sphingolipid metabolism inhibitors in phylogenetically diverse species of the filamentous fungus Fusarium.</title>
        <authorList>
            <person name="Kim H.-S."/>
            <person name="Busman M."/>
            <person name="Brown D.W."/>
            <person name="Divon H."/>
            <person name="Uhlig S."/>
            <person name="Proctor R.H."/>
        </authorList>
    </citation>
    <scope>NUCLEOTIDE SEQUENCE [LARGE SCALE GENOMIC DNA]</scope>
    <source>
        <strain evidence="1 2">NRRL 66235</strain>
    </source>
</reference>
<organism evidence="1 2">
    <name type="scientific">Fusarium mundagurra</name>
    <dbReference type="NCBI Taxonomy" id="1567541"/>
    <lineage>
        <taxon>Eukaryota</taxon>
        <taxon>Fungi</taxon>
        <taxon>Dikarya</taxon>
        <taxon>Ascomycota</taxon>
        <taxon>Pezizomycotina</taxon>
        <taxon>Sordariomycetes</taxon>
        <taxon>Hypocreomycetidae</taxon>
        <taxon>Hypocreales</taxon>
        <taxon>Nectriaceae</taxon>
        <taxon>Fusarium</taxon>
        <taxon>Fusarium fujikuroi species complex</taxon>
    </lineage>
</organism>
<evidence type="ECO:0000313" key="2">
    <source>
        <dbReference type="Proteomes" id="UP000544331"/>
    </source>
</evidence>
<sequence length="283" mass="31730">MIETNKDASIRDIKDWSITDFLVSDKHLFLVFLRKDLRDIAAVEFIRHTIQCNSFPPWEDATGDLKSNIIEASPEQAEKIASHPDVVRITPIEATSLEDYDDMEPEDDSTRTVYVVRPENRRDKDQCLAIHASLKDIFQDELQPQELGPYGISHWKVNTTSDQVPLAAKIEGVRSIVSLEQYLRKKSETSVTRKRRIIKPLGIDNQDQCKATDAALRNLFGANLICKLLYDGGICHWMAMLSSQEVRRAAAVEGVSSVRTAVLGMSGLGLDPGPNLSNVCNHK</sequence>
<name>A0A8H5YI51_9HYPO</name>
<dbReference type="Proteomes" id="UP000544331">
    <property type="component" value="Unassembled WGS sequence"/>
</dbReference>
<dbReference type="OrthoDB" id="1896086at2759"/>
<proteinExistence type="predicted"/>
<dbReference type="EMBL" id="JAAOAN010000278">
    <property type="protein sequence ID" value="KAF5712612.1"/>
    <property type="molecule type" value="Genomic_DNA"/>
</dbReference>
<comment type="caution">
    <text evidence="1">The sequence shown here is derived from an EMBL/GenBank/DDBJ whole genome shotgun (WGS) entry which is preliminary data.</text>
</comment>
<accession>A0A8H5YI51</accession>
<keyword evidence="2" id="KW-1185">Reference proteome</keyword>